<dbReference type="CDD" id="cd00882">
    <property type="entry name" value="Ras_like_GTPase"/>
    <property type="match status" value="1"/>
</dbReference>
<feature type="domain" description="G" evidence="1">
    <location>
        <begin position="2"/>
        <end position="108"/>
    </location>
</feature>
<dbReference type="Proteomes" id="UP000886129">
    <property type="component" value="Unassembled WGS sequence"/>
</dbReference>
<organism evidence="2">
    <name type="scientific">Kosmotoga arenicorallina</name>
    <dbReference type="NCBI Taxonomy" id="688066"/>
    <lineage>
        <taxon>Bacteria</taxon>
        <taxon>Thermotogati</taxon>
        <taxon>Thermotogota</taxon>
        <taxon>Thermotogae</taxon>
        <taxon>Kosmotogales</taxon>
        <taxon>Kosmotogaceae</taxon>
        <taxon>Kosmotoga</taxon>
    </lineage>
</organism>
<dbReference type="GO" id="GO:0016887">
    <property type="term" value="F:ATP hydrolysis activity"/>
    <property type="evidence" value="ECO:0007669"/>
    <property type="project" value="TreeGrafter"/>
</dbReference>
<evidence type="ECO:0000313" key="2">
    <source>
        <dbReference type="EMBL" id="HHF08921.1"/>
    </source>
</evidence>
<gene>
    <name evidence="2" type="primary">ychF</name>
    <name evidence="2" type="ORF">ENL26_04070</name>
</gene>
<reference evidence="2" key="1">
    <citation type="journal article" date="2020" name="mSystems">
        <title>Genome- and Community-Level Interaction Insights into Carbon Utilization and Element Cycling Functions of Hydrothermarchaeota in Hydrothermal Sediment.</title>
        <authorList>
            <person name="Zhou Z."/>
            <person name="Liu Y."/>
            <person name="Xu W."/>
            <person name="Pan J."/>
            <person name="Luo Z.H."/>
            <person name="Li M."/>
        </authorList>
    </citation>
    <scope>NUCLEOTIDE SEQUENCE [LARGE SCALE GENOMIC DNA]</scope>
    <source>
        <strain evidence="2">HyVt-80</strain>
    </source>
</reference>
<sequence length="253" mass="28799">MEIGIFGLTMSGKTTIFSLLTGVNLEEHAHKNEPLTGVAKIHDERVERLSELFKPKKTTYATLSFIDIPGYDLSANRKEKNRIFQFIQNADSLLAVVRAFESPSVPWPPEAEEPVKQLEIIKSELLLRDLEVVENRLLRLSETEKKKKLSPDESAEKEILERISQILEQEKFVSTANLAEEQLKRIGSLSLFTAKPVIVVANLDEDQFSTKKYNGKEKLVESCEENKFAYLELSGKIEQELNALSAEDRELFM</sequence>
<dbReference type="GO" id="GO:0005525">
    <property type="term" value="F:GTP binding"/>
    <property type="evidence" value="ECO:0007669"/>
    <property type="project" value="InterPro"/>
</dbReference>
<dbReference type="InterPro" id="IPR027417">
    <property type="entry name" value="P-loop_NTPase"/>
</dbReference>
<dbReference type="Pfam" id="PF01926">
    <property type="entry name" value="MMR_HSR1"/>
    <property type="match status" value="1"/>
</dbReference>
<accession>A0A7C5DW55</accession>
<dbReference type="Gene3D" id="3.10.20.30">
    <property type="match status" value="1"/>
</dbReference>
<dbReference type="InterPro" id="IPR006073">
    <property type="entry name" value="GTP-bd"/>
</dbReference>
<name>A0A7C5DW55_9BACT</name>
<dbReference type="PANTHER" id="PTHR23305">
    <property type="entry name" value="OBG GTPASE FAMILY"/>
    <property type="match status" value="1"/>
</dbReference>
<feature type="non-terminal residue" evidence="2">
    <location>
        <position position="253"/>
    </location>
</feature>
<dbReference type="AlphaFoldDB" id="A0A7C5DW55"/>
<dbReference type="PANTHER" id="PTHR23305:SF18">
    <property type="entry name" value="OBG-TYPE G DOMAIN-CONTAINING PROTEIN"/>
    <property type="match status" value="1"/>
</dbReference>
<dbReference type="SUPFAM" id="SSF52540">
    <property type="entry name" value="P-loop containing nucleoside triphosphate hydrolases"/>
    <property type="match status" value="1"/>
</dbReference>
<dbReference type="InterPro" id="IPR023192">
    <property type="entry name" value="TGS-like_dom_sf"/>
</dbReference>
<dbReference type="EMBL" id="DRTH01000245">
    <property type="protein sequence ID" value="HHF08921.1"/>
    <property type="molecule type" value="Genomic_DNA"/>
</dbReference>
<protein>
    <submittedName>
        <fullName evidence="2">Redox-regulated ATPase YchF</fullName>
    </submittedName>
</protein>
<dbReference type="GO" id="GO:0005737">
    <property type="term" value="C:cytoplasm"/>
    <property type="evidence" value="ECO:0007669"/>
    <property type="project" value="TreeGrafter"/>
</dbReference>
<proteinExistence type="predicted"/>
<dbReference type="Gene3D" id="3.40.50.300">
    <property type="entry name" value="P-loop containing nucleotide triphosphate hydrolases"/>
    <property type="match status" value="1"/>
</dbReference>
<evidence type="ECO:0000259" key="1">
    <source>
        <dbReference type="Pfam" id="PF01926"/>
    </source>
</evidence>
<dbReference type="InterPro" id="IPR012675">
    <property type="entry name" value="Beta-grasp_dom_sf"/>
</dbReference>
<comment type="caution">
    <text evidence="2">The sequence shown here is derived from an EMBL/GenBank/DDBJ whole genome shotgun (WGS) entry which is preliminary data.</text>
</comment>
<dbReference type="Gene3D" id="1.10.150.300">
    <property type="entry name" value="TGS-like domain"/>
    <property type="match status" value="1"/>
</dbReference>